<dbReference type="PANTHER" id="PTHR10359">
    <property type="entry name" value="A/G-SPECIFIC ADENINE GLYCOSYLASE/ENDONUCLEASE III"/>
    <property type="match status" value="1"/>
</dbReference>
<dbReference type="Gene3D" id="1.10.1670.10">
    <property type="entry name" value="Helix-hairpin-Helix base-excision DNA repair enzymes (C-terminal)"/>
    <property type="match status" value="1"/>
</dbReference>
<dbReference type="CDD" id="cd00056">
    <property type="entry name" value="ENDO3c"/>
    <property type="match status" value="1"/>
</dbReference>
<evidence type="ECO:0000313" key="7">
    <source>
        <dbReference type="Proteomes" id="UP000024332"/>
    </source>
</evidence>
<dbReference type="InterPro" id="IPR011257">
    <property type="entry name" value="DNA_glycosylase"/>
</dbReference>
<dbReference type="OrthoDB" id="19248at2157"/>
<dbReference type="PANTHER" id="PTHR10359:SF19">
    <property type="entry name" value="DNA REPAIR GLYCOSYLASE MJ1434-RELATED"/>
    <property type="match status" value="1"/>
</dbReference>
<name>A0A031LKR6_9CREN</name>
<gene>
    <name evidence="6" type="ORF">CM19_12045</name>
</gene>
<keyword evidence="6" id="KW-0540">Nuclease</keyword>
<keyword evidence="2" id="KW-0479">Metal-binding</keyword>
<evidence type="ECO:0000313" key="6">
    <source>
        <dbReference type="EMBL" id="EZQ01799.1"/>
    </source>
</evidence>
<comment type="caution">
    <text evidence="6">The sequence shown here is derived from an EMBL/GenBank/DDBJ whole genome shotgun (WGS) entry which is preliminary data.</text>
</comment>
<evidence type="ECO:0000256" key="2">
    <source>
        <dbReference type="ARBA" id="ARBA00022723"/>
    </source>
</evidence>
<dbReference type="Pfam" id="PF00730">
    <property type="entry name" value="HhH-GPD"/>
    <property type="match status" value="1"/>
</dbReference>
<dbReference type="Gene3D" id="1.10.340.30">
    <property type="entry name" value="Hypothetical protein, domain 2"/>
    <property type="match status" value="1"/>
</dbReference>
<dbReference type="Proteomes" id="UP000024332">
    <property type="component" value="Unassembled WGS sequence"/>
</dbReference>
<accession>A0A031LKR6</accession>
<organism evidence="6 7">
    <name type="scientific">Candidatus Acidianus copahuensis</name>
    <dbReference type="NCBI Taxonomy" id="1160895"/>
    <lineage>
        <taxon>Archaea</taxon>
        <taxon>Thermoproteota</taxon>
        <taxon>Thermoprotei</taxon>
        <taxon>Sulfolobales</taxon>
        <taxon>Sulfolobaceae</taxon>
        <taxon>Acidianus</taxon>
    </lineage>
</organism>
<dbReference type="AlphaFoldDB" id="A0A031LKR6"/>
<reference evidence="6 7" key="1">
    <citation type="submission" date="2014-03" db="EMBL/GenBank/DDBJ databases">
        <title>Draft genome sequence of the novel thermoacidophilic archaea Acidianus copahuensis ALE1 strain, isolated from Copahue volcanic area in Neuquen Argentina.</title>
        <authorList>
            <person name="Urbieta M.S."/>
            <person name="Rascovan N."/>
            <person name="Castro C."/>
            <person name="Revale S."/>
            <person name="Giaveno M.A."/>
            <person name="Vazquez M.P."/>
            <person name="Donati E.R."/>
        </authorList>
    </citation>
    <scope>NUCLEOTIDE SEQUENCE [LARGE SCALE GENOMIC DNA]</scope>
    <source>
        <strain evidence="6 7">ALE1</strain>
    </source>
</reference>
<evidence type="ECO:0000256" key="4">
    <source>
        <dbReference type="ARBA" id="ARBA00023014"/>
    </source>
</evidence>
<proteinExistence type="predicted"/>
<keyword evidence="6" id="KW-0255">Endonuclease</keyword>
<protein>
    <submittedName>
        <fullName evidence="6">DNA endonuclease III</fullName>
    </submittedName>
</protein>
<dbReference type="SMART" id="SM00478">
    <property type="entry name" value="ENDO3c"/>
    <property type="match status" value="1"/>
</dbReference>
<dbReference type="GO" id="GO:0006284">
    <property type="term" value="P:base-excision repair"/>
    <property type="evidence" value="ECO:0007669"/>
    <property type="project" value="InterPro"/>
</dbReference>
<sequence>MDINYLLNRIRENITILRETGWIVSEPRSPEWWGGLKTPGEIAISAFLVQMTRWETVVKVIEKLRSEGLNSPESISSLKTEEIEKLIRPVNFYKTKARRIKSFSEEVLSHGGLENFLVVENRNILLSLEGIGEETADSLLLYAGNQLFFPPSEYLRRVLSRVEGRGLSKLQAKNEVILTLPRNLFTYKLFHAGIVAVGKRFCLLKCPKCETCFLNSICKFKV</sequence>
<dbReference type="GO" id="GO:0046872">
    <property type="term" value="F:metal ion binding"/>
    <property type="evidence" value="ECO:0007669"/>
    <property type="project" value="UniProtKB-KW"/>
</dbReference>
<keyword evidence="6" id="KW-0378">Hydrolase</keyword>
<keyword evidence="4" id="KW-0411">Iron-sulfur</keyword>
<keyword evidence="3" id="KW-0408">Iron</keyword>
<keyword evidence="7" id="KW-1185">Reference proteome</keyword>
<dbReference type="EMBL" id="JFZT01000061">
    <property type="protein sequence ID" value="EZQ01799.1"/>
    <property type="molecule type" value="Genomic_DNA"/>
</dbReference>
<dbReference type="GO" id="GO:0004519">
    <property type="term" value="F:endonuclease activity"/>
    <property type="evidence" value="ECO:0007669"/>
    <property type="project" value="UniProtKB-KW"/>
</dbReference>
<dbReference type="GO" id="GO:0051539">
    <property type="term" value="F:4 iron, 4 sulfur cluster binding"/>
    <property type="evidence" value="ECO:0007669"/>
    <property type="project" value="UniProtKB-KW"/>
</dbReference>
<feature type="domain" description="HhH-GPD" evidence="5">
    <location>
        <begin position="48"/>
        <end position="200"/>
    </location>
</feature>
<dbReference type="STRING" id="1160895.CM19_12045"/>
<keyword evidence="1" id="KW-0004">4Fe-4S</keyword>
<dbReference type="PIRSF" id="PIRSF001435">
    <property type="entry name" value="Nth"/>
    <property type="match status" value="1"/>
</dbReference>
<dbReference type="SUPFAM" id="SSF48150">
    <property type="entry name" value="DNA-glycosylase"/>
    <property type="match status" value="1"/>
</dbReference>
<evidence type="ECO:0000259" key="5">
    <source>
        <dbReference type="SMART" id="SM00478"/>
    </source>
</evidence>
<evidence type="ECO:0000256" key="3">
    <source>
        <dbReference type="ARBA" id="ARBA00023004"/>
    </source>
</evidence>
<evidence type="ECO:0000256" key="1">
    <source>
        <dbReference type="ARBA" id="ARBA00022485"/>
    </source>
</evidence>
<dbReference type="InterPro" id="IPR023170">
    <property type="entry name" value="HhH_base_excis_C"/>
</dbReference>
<dbReference type="InterPro" id="IPR003265">
    <property type="entry name" value="HhH-GPD_domain"/>
</dbReference>
<dbReference type="RefSeq" id="WP_048100582.1">
    <property type="nucleotide sequence ID" value="NZ_JFZT01000061.1"/>
</dbReference>